<accession>A0A0B7GVK1</accession>
<evidence type="ECO:0000313" key="3">
    <source>
        <dbReference type="EMBL" id="QEJ98251.1"/>
    </source>
</evidence>
<dbReference type="InterPro" id="IPR016732">
    <property type="entry name" value="UCP018688"/>
</dbReference>
<dbReference type="Gene3D" id="3.40.630.30">
    <property type="match status" value="1"/>
</dbReference>
<reference evidence="3 5" key="3">
    <citation type="submission" date="2019-08" db="EMBL/GenBank/DDBJ databases">
        <authorList>
            <person name="Kuhnert P."/>
        </authorList>
    </citation>
    <scope>NUCLEOTIDE SEQUENCE [LARGE SCALE GENOMIC DNA]</scope>
    <source>
        <strain evidence="3 5">B36.5</strain>
    </source>
</reference>
<keyword evidence="4" id="KW-1185">Reference proteome</keyword>
<organism evidence="2 4">
    <name type="scientific">Treponema phagedenis</name>
    <dbReference type="NCBI Taxonomy" id="162"/>
    <lineage>
        <taxon>Bacteria</taxon>
        <taxon>Pseudomonadati</taxon>
        <taxon>Spirochaetota</taxon>
        <taxon>Spirochaetia</taxon>
        <taxon>Spirochaetales</taxon>
        <taxon>Treponemataceae</taxon>
        <taxon>Treponema</taxon>
    </lineage>
</organism>
<dbReference type="PANTHER" id="PTHR41373">
    <property type="entry name" value="DUF2156 DOMAIN-CONTAINING PROTEIN"/>
    <property type="match status" value="1"/>
</dbReference>
<evidence type="ECO:0000313" key="2">
    <source>
        <dbReference type="EMBL" id="CEM61577.1"/>
    </source>
</evidence>
<dbReference type="PIRSF" id="PIRSF018688">
    <property type="entry name" value="UCP018688"/>
    <property type="match status" value="1"/>
</dbReference>
<evidence type="ECO:0000313" key="5">
    <source>
        <dbReference type="Proteomes" id="UP000323594"/>
    </source>
</evidence>
<dbReference type="AlphaFoldDB" id="A0A0B7GVK1"/>
<dbReference type="EMBL" id="CDNC01000012">
    <property type="protein sequence ID" value="CEM61577.1"/>
    <property type="molecule type" value="Genomic_DNA"/>
</dbReference>
<reference evidence="4" key="1">
    <citation type="submission" date="2015-01" db="EMBL/GenBank/DDBJ databases">
        <authorList>
            <person name="Manzoor Shahid"/>
            <person name="Zubair Saima"/>
        </authorList>
    </citation>
    <scope>NUCLEOTIDE SEQUENCE [LARGE SCALE GENOMIC DNA]</scope>
    <source>
        <strain evidence="4">V1</strain>
    </source>
</reference>
<dbReference type="InterPro" id="IPR016181">
    <property type="entry name" value="Acyl_CoA_acyltransferase"/>
</dbReference>
<proteinExistence type="predicted"/>
<dbReference type="Proteomes" id="UP000042527">
    <property type="component" value="Unassembled WGS sequence"/>
</dbReference>
<dbReference type="SUPFAM" id="SSF55729">
    <property type="entry name" value="Acyl-CoA N-acyltransferases (Nat)"/>
    <property type="match status" value="2"/>
</dbReference>
<name>A0A0B7GVK1_TREPH</name>
<protein>
    <submittedName>
        <fullName evidence="3">DUF2156 domain-containing protein</fullName>
    </submittedName>
</protein>
<dbReference type="OrthoDB" id="9765580at2"/>
<dbReference type="Proteomes" id="UP000323594">
    <property type="component" value="Chromosome"/>
</dbReference>
<dbReference type="Pfam" id="PF09924">
    <property type="entry name" value="LPG_synthase_C"/>
    <property type="match status" value="1"/>
</dbReference>
<dbReference type="InterPro" id="IPR024320">
    <property type="entry name" value="LPG_synthase_C"/>
</dbReference>
<dbReference type="PANTHER" id="PTHR41373:SF1">
    <property type="entry name" value="PHOSPHATIDYLGLYCEROL LYSYLTRANSFERASE C-TERMINAL DOMAIN-CONTAINING PROTEIN"/>
    <property type="match status" value="1"/>
</dbReference>
<sequence length="293" mass="34169">MNLLPKYPVFEPISLEMMEEITPHLVVLPDGISEFTFVGLYLFRNTYAYKVSQKDDLIIISGSQDGKTFFITPCCSGSSELISELFQTHDYWKLISESFIQNNPQIFTHLNFELREDRDNFDYIYLRTDLATLSGKKFHKKKNHVNAFQLAYPEFELRALTSDTKKDAIEVLDYWASKQENPEKTDYYAAKEALELLEHFKMKGSVLYVKNTPIAWCLAEPIASGKMVAVHFEKARTDFRGAYQYINYAFAQSLSENFEFINREQDLGDEGMRQAKMSYRPCGFVKKYKIEKR</sequence>
<evidence type="ECO:0000259" key="1">
    <source>
        <dbReference type="Pfam" id="PF09924"/>
    </source>
</evidence>
<evidence type="ECO:0000313" key="4">
    <source>
        <dbReference type="Proteomes" id="UP000042527"/>
    </source>
</evidence>
<dbReference type="EMBL" id="CP042817">
    <property type="protein sequence ID" value="QEJ98251.1"/>
    <property type="molecule type" value="Genomic_DNA"/>
</dbReference>
<dbReference type="GeneID" id="57753174"/>
<reference evidence="2" key="2">
    <citation type="submission" date="2015-01" db="EMBL/GenBank/DDBJ databases">
        <authorList>
            <person name="Xiang T."/>
            <person name="Song Y."/>
            <person name="Huang L."/>
            <person name="Wang B."/>
            <person name="Wu P."/>
        </authorList>
    </citation>
    <scope>NUCLEOTIDE SEQUENCE [LARGE SCALE GENOMIC DNA]</scope>
    <source>
        <strain evidence="2">V1</strain>
    </source>
</reference>
<dbReference type="RefSeq" id="WP_004266510.1">
    <property type="nucleotide sequence ID" value="NZ_CDNC01000012.1"/>
</dbReference>
<feature type="domain" description="Phosphatidylglycerol lysyltransferase C-terminal" evidence="1">
    <location>
        <begin position="29"/>
        <end position="288"/>
    </location>
</feature>
<gene>
    <name evidence="3" type="ORF">FUT82_09750</name>
    <name evidence="2" type="ORF">TPHV1_20114</name>
</gene>